<evidence type="ECO:0000313" key="13">
    <source>
        <dbReference type="EMBL" id="CAM76517.1"/>
    </source>
</evidence>
<organism evidence="13">
    <name type="scientific">Magnetospirillum gryphiswaldense</name>
    <dbReference type="NCBI Taxonomy" id="55518"/>
    <lineage>
        <taxon>Bacteria</taxon>
        <taxon>Pseudomonadati</taxon>
        <taxon>Pseudomonadota</taxon>
        <taxon>Alphaproteobacteria</taxon>
        <taxon>Rhodospirillales</taxon>
        <taxon>Rhodospirillaceae</taxon>
        <taxon>Magnetospirillum</taxon>
    </lineage>
</organism>
<evidence type="ECO:0000256" key="4">
    <source>
        <dbReference type="ARBA" id="ARBA00022553"/>
    </source>
</evidence>
<evidence type="ECO:0000259" key="11">
    <source>
        <dbReference type="PROSITE" id="PS50109"/>
    </source>
</evidence>
<reference evidence="13" key="1">
    <citation type="journal article" date="2007" name="J. Bacteriol.">
        <title>Comparative genome analysis of four magnetotactic bacteria reveals a complex set of group-specific genes implicated in magnetosome biomineralization and function.</title>
        <authorList>
            <person name="Richter M."/>
            <person name="Kube M."/>
            <person name="Bazylinski D.A."/>
            <person name="Lombardot T."/>
            <person name="Gloeckner F.O."/>
            <person name="Reinhardt R."/>
            <person name="Schueler D."/>
        </authorList>
    </citation>
    <scope>NUCLEOTIDE SEQUENCE</scope>
    <source>
        <strain evidence="13">MSR-1</strain>
    </source>
</reference>
<dbReference type="InterPro" id="IPR004358">
    <property type="entry name" value="Sig_transdc_His_kin-like_C"/>
</dbReference>
<dbReference type="CDD" id="cd00082">
    <property type="entry name" value="HisKA"/>
    <property type="match status" value="1"/>
</dbReference>
<dbReference type="SMART" id="SM01079">
    <property type="entry name" value="CHASE"/>
    <property type="match status" value="1"/>
</dbReference>
<dbReference type="PROSITE" id="PS50839">
    <property type="entry name" value="CHASE"/>
    <property type="match status" value="1"/>
</dbReference>
<keyword evidence="6 10" id="KW-0812">Transmembrane</keyword>
<gene>
    <name evidence="13" type="ORF">MGR_0340</name>
</gene>
<dbReference type="InterPro" id="IPR003661">
    <property type="entry name" value="HisK_dim/P_dom"/>
</dbReference>
<dbReference type="Pfam" id="PF03924">
    <property type="entry name" value="CHASE"/>
    <property type="match status" value="1"/>
</dbReference>
<evidence type="ECO:0000256" key="9">
    <source>
        <dbReference type="ARBA" id="ARBA00023136"/>
    </source>
</evidence>
<sequence>MAFTLIRRGHWLPLTLALAVSVVTGAVLVHVDTIERQRRHQEARATLAAQVSAVRAKLEFSLSEPLARAQGVIAHIITHDGITAEEFHTTGEVLLKDQRGVRNMVVSHDMVIAMSYPLAGNESVIGVDYRSIPVQYQQVRRAIENRAPLLQGPVPLIQGGIGLILRNPVFLRDGRFYGMANIVLDIPAIFADAGLGKADLPFQVAIRGGDGLGAAGAMILGDQAVFAAQPVLTDVVLTQGTWQLAALPKGGWDQADAIPVRVRLMEVLAFVAMTAIAFGAAFHIIGQDQGKEILRRKSEELERSNADLERFAYIASHDLQTPLRNVISYAQLLSRRYGGRLDQDADDFIGFIVEGSARMSQLIQDLLNYARLSNSVEPLAAVDAGQAVQQALSNLTDVIGHSHATIEAANLPMVRANPAQLVSLFQNLIDNAIKYADPARPPVIRIHAQQTEPGWWTFAVADNGIGIAAEYFEQIFVVFQRLHTPGDRSGTGIGLAICQRIVQHCGGRIWVESSPGQGATFLFTLMAAETVPLM</sequence>
<comment type="subcellular location">
    <subcellularLocation>
        <location evidence="2">Membrane</location>
    </subcellularLocation>
</comment>
<proteinExistence type="predicted"/>
<evidence type="ECO:0000256" key="2">
    <source>
        <dbReference type="ARBA" id="ARBA00004370"/>
    </source>
</evidence>
<dbReference type="InterPro" id="IPR052162">
    <property type="entry name" value="Sensor_kinase/Photoreceptor"/>
</dbReference>
<dbReference type="RefSeq" id="WP_024081478.1">
    <property type="nucleotide sequence ID" value="NZ_CP027527.1"/>
</dbReference>
<evidence type="ECO:0000256" key="7">
    <source>
        <dbReference type="ARBA" id="ARBA00022777"/>
    </source>
</evidence>
<dbReference type="PRINTS" id="PR00344">
    <property type="entry name" value="BCTRLSENSOR"/>
</dbReference>
<keyword evidence="4" id="KW-0597">Phosphoprotein</keyword>
<feature type="domain" description="CHASE" evidence="12">
    <location>
        <begin position="111"/>
        <end position="195"/>
    </location>
</feature>
<evidence type="ECO:0000259" key="12">
    <source>
        <dbReference type="PROSITE" id="PS50839"/>
    </source>
</evidence>
<dbReference type="EC" id="2.7.13.3" evidence="3"/>
<dbReference type="InterPro" id="IPR006189">
    <property type="entry name" value="CHASE_dom"/>
</dbReference>
<dbReference type="GO" id="GO:0016020">
    <property type="term" value="C:membrane"/>
    <property type="evidence" value="ECO:0007669"/>
    <property type="project" value="UniProtKB-SubCell"/>
</dbReference>
<dbReference type="SUPFAM" id="SSF47384">
    <property type="entry name" value="Homodimeric domain of signal transducing histidine kinase"/>
    <property type="match status" value="1"/>
</dbReference>
<evidence type="ECO:0000256" key="10">
    <source>
        <dbReference type="SAM" id="Phobius"/>
    </source>
</evidence>
<dbReference type="EMBL" id="CU459003">
    <property type="protein sequence ID" value="CAM76517.1"/>
    <property type="molecule type" value="Genomic_DNA"/>
</dbReference>
<keyword evidence="7 13" id="KW-0418">Kinase</keyword>
<dbReference type="PANTHER" id="PTHR43304:SF1">
    <property type="entry name" value="PAC DOMAIN-CONTAINING PROTEIN"/>
    <property type="match status" value="1"/>
</dbReference>
<evidence type="ECO:0000256" key="1">
    <source>
        <dbReference type="ARBA" id="ARBA00000085"/>
    </source>
</evidence>
<dbReference type="PANTHER" id="PTHR43304">
    <property type="entry name" value="PHYTOCHROME-LIKE PROTEIN CPH1"/>
    <property type="match status" value="1"/>
</dbReference>
<feature type="domain" description="Histidine kinase" evidence="11">
    <location>
        <begin position="314"/>
        <end position="529"/>
    </location>
</feature>
<dbReference type="PROSITE" id="PS50109">
    <property type="entry name" value="HIS_KIN"/>
    <property type="match status" value="1"/>
</dbReference>
<keyword evidence="5" id="KW-0808">Transferase</keyword>
<dbReference type="SMART" id="SM00387">
    <property type="entry name" value="HATPase_c"/>
    <property type="match status" value="1"/>
</dbReference>
<dbReference type="InterPro" id="IPR005467">
    <property type="entry name" value="His_kinase_dom"/>
</dbReference>
<evidence type="ECO:0000256" key="3">
    <source>
        <dbReference type="ARBA" id="ARBA00012438"/>
    </source>
</evidence>
<dbReference type="SMART" id="SM00388">
    <property type="entry name" value="HisKA"/>
    <property type="match status" value="1"/>
</dbReference>
<protein>
    <recommendedName>
        <fullName evidence="3">histidine kinase</fullName>
        <ecNumber evidence="3">2.7.13.3</ecNumber>
    </recommendedName>
</protein>
<dbReference type="Gene3D" id="1.10.287.130">
    <property type="match status" value="1"/>
</dbReference>
<comment type="catalytic activity">
    <reaction evidence="1">
        <text>ATP + protein L-histidine = ADP + protein N-phospho-L-histidine.</text>
        <dbReference type="EC" id="2.7.13.3"/>
    </reaction>
</comment>
<evidence type="ECO:0000256" key="8">
    <source>
        <dbReference type="ARBA" id="ARBA00022989"/>
    </source>
</evidence>
<dbReference type="InterPro" id="IPR042240">
    <property type="entry name" value="CHASE_sf"/>
</dbReference>
<dbReference type="InterPro" id="IPR003594">
    <property type="entry name" value="HATPase_dom"/>
</dbReference>
<keyword evidence="9 10" id="KW-0472">Membrane</keyword>
<dbReference type="GO" id="GO:0000155">
    <property type="term" value="F:phosphorelay sensor kinase activity"/>
    <property type="evidence" value="ECO:0007669"/>
    <property type="project" value="InterPro"/>
</dbReference>
<accession>A4U0W0</accession>
<dbReference type="Gene3D" id="3.30.450.350">
    <property type="entry name" value="CHASE domain"/>
    <property type="match status" value="1"/>
</dbReference>
<name>A4U0W0_9PROT</name>
<feature type="transmembrane region" description="Helical" evidence="10">
    <location>
        <begin position="267"/>
        <end position="286"/>
    </location>
</feature>
<dbReference type="InterPro" id="IPR036890">
    <property type="entry name" value="HATPase_C_sf"/>
</dbReference>
<evidence type="ECO:0000256" key="6">
    <source>
        <dbReference type="ARBA" id="ARBA00022692"/>
    </source>
</evidence>
<dbReference type="Pfam" id="PF02518">
    <property type="entry name" value="HATPase_c"/>
    <property type="match status" value="1"/>
</dbReference>
<dbReference type="AlphaFoldDB" id="A4U0W0"/>
<keyword evidence="8 10" id="KW-1133">Transmembrane helix</keyword>
<dbReference type="InterPro" id="IPR036097">
    <property type="entry name" value="HisK_dim/P_sf"/>
</dbReference>
<dbReference type="Gene3D" id="3.30.565.10">
    <property type="entry name" value="Histidine kinase-like ATPase, C-terminal domain"/>
    <property type="match status" value="1"/>
</dbReference>
<dbReference type="FunFam" id="3.30.565.10:FF:000006">
    <property type="entry name" value="Sensor histidine kinase WalK"/>
    <property type="match status" value="1"/>
</dbReference>
<dbReference type="SUPFAM" id="SSF55874">
    <property type="entry name" value="ATPase domain of HSP90 chaperone/DNA topoisomerase II/histidine kinase"/>
    <property type="match status" value="1"/>
</dbReference>
<dbReference type="Pfam" id="PF00512">
    <property type="entry name" value="HisKA"/>
    <property type="match status" value="1"/>
</dbReference>
<evidence type="ECO:0000256" key="5">
    <source>
        <dbReference type="ARBA" id="ARBA00022679"/>
    </source>
</evidence>